<sequence length="251" mass="27258">MGWDGEGRGLPSSARTANRAARNWPLSRSRKPVIARGRGFRIPARRHQAKAGLMGGPFWGRAMGSSDLASTQEVGGREQGRQAARPAGSAIASYCCSTRPCARLMSCADEALVYRPHRQPGRTTAFIDEPSGLRFTFARFLQNALSQHRLPAHRPTHQNLPFLFSPRSIQRRSPPTSPSPAKVEPIQPHAAAPHATLAHHNRPHRRRPSPAQRPGPRLPFVRAGPGIGISGRRRKVPRSGPLPPAGSAAGR</sequence>
<feature type="compositionally biased region" description="Low complexity" evidence="1">
    <location>
        <begin position="14"/>
        <end position="23"/>
    </location>
</feature>
<protein>
    <submittedName>
        <fullName evidence="2">Uncharacterized protein</fullName>
    </submittedName>
</protein>
<dbReference type="EMBL" id="KV423972">
    <property type="protein sequence ID" value="KZT56771.1"/>
    <property type="molecule type" value="Genomic_DNA"/>
</dbReference>
<keyword evidence="3" id="KW-1185">Reference proteome</keyword>
<reference evidence="2 3" key="1">
    <citation type="journal article" date="2016" name="Mol. Biol. Evol.">
        <title>Comparative Genomics of Early-Diverging Mushroom-Forming Fungi Provides Insights into the Origins of Lignocellulose Decay Capabilities.</title>
        <authorList>
            <person name="Nagy L.G."/>
            <person name="Riley R."/>
            <person name="Tritt A."/>
            <person name="Adam C."/>
            <person name="Daum C."/>
            <person name="Floudas D."/>
            <person name="Sun H."/>
            <person name="Yadav J.S."/>
            <person name="Pangilinan J."/>
            <person name="Larsson K.H."/>
            <person name="Matsuura K."/>
            <person name="Barry K."/>
            <person name="Labutti K."/>
            <person name="Kuo R."/>
            <person name="Ohm R.A."/>
            <person name="Bhattacharya S.S."/>
            <person name="Shirouzu T."/>
            <person name="Yoshinaga Y."/>
            <person name="Martin F.M."/>
            <person name="Grigoriev I.V."/>
            <person name="Hibbett D.S."/>
        </authorList>
    </citation>
    <scope>NUCLEOTIDE SEQUENCE [LARGE SCALE GENOMIC DNA]</scope>
    <source>
        <strain evidence="2 3">HHB12733</strain>
    </source>
</reference>
<evidence type="ECO:0000313" key="3">
    <source>
        <dbReference type="Proteomes" id="UP000076842"/>
    </source>
</evidence>
<feature type="compositionally biased region" description="Basic residues" evidence="1">
    <location>
        <begin position="197"/>
        <end position="208"/>
    </location>
</feature>
<evidence type="ECO:0000256" key="1">
    <source>
        <dbReference type="SAM" id="MobiDB-lite"/>
    </source>
</evidence>
<feature type="region of interest" description="Disordered" evidence="1">
    <location>
        <begin position="1"/>
        <end position="25"/>
    </location>
</feature>
<proteinExistence type="predicted"/>
<accession>A0A165FHV1</accession>
<evidence type="ECO:0000313" key="2">
    <source>
        <dbReference type="EMBL" id="KZT56771.1"/>
    </source>
</evidence>
<gene>
    <name evidence="2" type="ORF">CALCODRAFT_301231</name>
</gene>
<feature type="region of interest" description="Disordered" evidence="1">
    <location>
        <begin position="165"/>
        <end position="251"/>
    </location>
</feature>
<dbReference type="AlphaFoldDB" id="A0A165FHV1"/>
<organism evidence="2 3">
    <name type="scientific">Calocera cornea HHB12733</name>
    <dbReference type="NCBI Taxonomy" id="1353952"/>
    <lineage>
        <taxon>Eukaryota</taxon>
        <taxon>Fungi</taxon>
        <taxon>Dikarya</taxon>
        <taxon>Basidiomycota</taxon>
        <taxon>Agaricomycotina</taxon>
        <taxon>Dacrymycetes</taxon>
        <taxon>Dacrymycetales</taxon>
        <taxon>Dacrymycetaceae</taxon>
        <taxon>Calocera</taxon>
    </lineage>
</organism>
<dbReference type="InParanoid" id="A0A165FHV1"/>
<name>A0A165FHV1_9BASI</name>
<dbReference type="Proteomes" id="UP000076842">
    <property type="component" value="Unassembled WGS sequence"/>
</dbReference>